<dbReference type="Gene3D" id="3.30.160.60">
    <property type="entry name" value="Classic Zinc Finger"/>
    <property type="match status" value="1"/>
</dbReference>
<feature type="compositionally biased region" description="Polar residues" evidence="2">
    <location>
        <begin position="190"/>
        <end position="203"/>
    </location>
</feature>
<accession>A0A8H6ZIF4</accession>
<gene>
    <name evidence="4" type="ORF">PC9H_002305</name>
</gene>
<evidence type="ECO:0000313" key="5">
    <source>
        <dbReference type="Proteomes" id="UP000623687"/>
    </source>
</evidence>
<name>A0A8H6ZIF4_PLEOS</name>
<dbReference type="GeneID" id="59372146"/>
<evidence type="ECO:0000256" key="2">
    <source>
        <dbReference type="SAM" id="MobiDB-lite"/>
    </source>
</evidence>
<comment type="caution">
    <text evidence="4">The sequence shown here is derived from an EMBL/GenBank/DDBJ whole genome shotgun (WGS) entry which is preliminary data.</text>
</comment>
<organism evidence="4 5">
    <name type="scientific">Pleurotus ostreatus</name>
    <name type="common">Oyster mushroom</name>
    <name type="synonym">White-rot fungus</name>
    <dbReference type="NCBI Taxonomy" id="5322"/>
    <lineage>
        <taxon>Eukaryota</taxon>
        <taxon>Fungi</taxon>
        <taxon>Dikarya</taxon>
        <taxon>Basidiomycota</taxon>
        <taxon>Agaricomycotina</taxon>
        <taxon>Agaricomycetes</taxon>
        <taxon>Agaricomycetidae</taxon>
        <taxon>Agaricales</taxon>
        <taxon>Pleurotineae</taxon>
        <taxon>Pleurotaceae</taxon>
        <taxon>Pleurotus</taxon>
    </lineage>
</organism>
<keyword evidence="1" id="KW-0479">Metal-binding</keyword>
<feature type="compositionally biased region" description="Acidic residues" evidence="2">
    <location>
        <begin position="207"/>
        <end position="242"/>
    </location>
</feature>
<evidence type="ECO:0000256" key="1">
    <source>
        <dbReference type="PROSITE-ProRule" id="PRU00042"/>
    </source>
</evidence>
<proteinExistence type="predicted"/>
<dbReference type="VEuPathDB" id="FungiDB:PC9H_002305"/>
<reference evidence="4" key="1">
    <citation type="submission" date="2019-07" db="EMBL/GenBank/DDBJ databases">
        <authorList>
            <person name="Palmer J.M."/>
        </authorList>
    </citation>
    <scope>NUCLEOTIDE SEQUENCE</scope>
    <source>
        <strain evidence="4">PC9</strain>
    </source>
</reference>
<keyword evidence="1" id="KW-0862">Zinc</keyword>
<feature type="domain" description="C2H2-type" evidence="3">
    <location>
        <begin position="93"/>
        <end position="123"/>
    </location>
</feature>
<protein>
    <recommendedName>
        <fullName evidence="3">C2H2-type domain-containing protein</fullName>
    </recommendedName>
</protein>
<dbReference type="EMBL" id="JACETU010000010">
    <property type="protein sequence ID" value="KAF7419713.1"/>
    <property type="molecule type" value="Genomic_DNA"/>
</dbReference>
<feature type="region of interest" description="Disordered" evidence="2">
    <location>
        <begin position="128"/>
        <end position="275"/>
    </location>
</feature>
<dbReference type="InterPro" id="IPR013087">
    <property type="entry name" value="Znf_C2H2_type"/>
</dbReference>
<keyword evidence="1" id="KW-0863">Zinc-finger</keyword>
<feature type="compositionally biased region" description="Acidic residues" evidence="2">
    <location>
        <begin position="250"/>
        <end position="266"/>
    </location>
</feature>
<keyword evidence="5" id="KW-1185">Reference proteome</keyword>
<feature type="compositionally biased region" description="Polar residues" evidence="2">
    <location>
        <begin position="146"/>
        <end position="155"/>
    </location>
</feature>
<dbReference type="OrthoDB" id="654211at2759"/>
<evidence type="ECO:0000259" key="3">
    <source>
        <dbReference type="PROSITE" id="PS50157"/>
    </source>
</evidence>
<dbReference type="GO" id="GO:0008270">
    <property type="term" value="F:zinc ion binding"/>
    <property type="evidence" value="ECO:0007669"/>
    <property type="project" value="UniProtKB-KW"/>
</dbReference>
<dbReference type="PROSITE" id="PS50157">
    <property type="entry name" value="ZINC_FINGER_C2H2_2"/>
    <property type="match status" value="1"/>
</dbReference>
<feature type="region of interest" description="Disordered" evidence="2">
    <location>
        <begin position="1"/>
        <end position="34"/>
    </location>
</feature>
<dbReference type="RefSeq" id="XP_036626567.1">
    <property type="nucleotide sequence ID" value="XM_036771946.1"/>
</dbReference>
<dbReference type="Proteomes" id="UP000623687">
    <property type="component" value="Unassembled WGS sequence"/>
</dbReference>
<dbReference type="AlphaFoldDB" id="A0A8H6ZIF4"/>
<sequence>MDSTLTGSVAFPHSHRQKPLSGRNGGPAAPRTTEASEIISTGGKVDHHGGKIAVGENVNPKAKVKCTCGNMIHPSSLERHLKTHKFHNPVGGFVCDGCQARFTRKESLKRHIEKATCHQARREVGVDDDYSLPSVRSSTKRKRESSGSSTKTPATPETMLHRGKIHHGTPIISRARPSTSSRVEVERTIQPVNQPVARSSPAASAQFEEEGEGDDDYDVYDDDVEEDNEDDNDHDTDYDDDFNASNHDNVDEDEDQSEEDEDDLDSDVAKPPSRSIEVPELLPVVDMSINPALADFLLEYGIDEDDEPFDPLYFSTSEVALMTNPYYQNDTYIHF</sequence>
<evidence type="ECO:0000313" key="4">
    <source>
        <dbReference type="EMBL" id="KAF7419713.1"/>
    </source>
</evidence>